<sequence length="222" mass="26342">MSIKKSLNSRIMSVIPRKSNEFKLVFAGLDNAGKTSALIALRQKYNFYERVKNLKPTIKIDYSSFKFLKTFRINLWDMGGQKKFRKIYFNNPIYFEDTDYIYYLIDIQDEIKFEETVEYLHELLDIYRNLSYSNEVIICFNKFDPQFKNSEEFLERANMIKNLIKSQNNDIKFEFYQTSYYDISSISKALSHSLNTLLNLGDIDNGLNKLVNEFNCRAAILY</sequence>
<comment type="caution">
    <text evidence="3">The sequence shown here is derived from an EMBL/GenBank/DDBJ whole genome shotgun (WGS) entry which is preliminary data.</text>
</comment>
<dbReference type="SUPFAM" id="SSF52540">
    <property type="entry name" value="P-loop containing nucleoside triphosphate hydrolases"/>
    <property type="match status" value="1"/>
</dbReference>
<name>X1AHR1_9ZZZZ</name>
<gene>
    <name evidence="3" type="ORF">S01H4_23912</name>
</gene>
<organism evidence="3">
    <name type="scientific">marine sediment metagenome</name>
    <dbReference type="NCBI Taxonomy" id="412755"/>
    <lineage>
        <taxon>unclassified sequences</taxon>
        <taxon>metagenomes</taxon>
        <taxon>ecological metagenomes</taxon>
    </lineage>
</organism>
<dbReference type="PANTHER" id="PTHR45697">
    <property type="entry name" value="ADP-RIBOSYLATION FACTOR-LIKE PROTEIN 2-RELATED"/>
    <property type="match status" value="1"/>
</dbReference>
<dbReference type="GO" id="GO:0005525">
    <property type="term" value="F:GTP binding"/>
    <property type="evidence" value="ECO:0007669"/>
    <property type="project" value="UniProtKB-KW"/>
</dbReference>
<dbReference type="PRINTS" id="PR00449">
    <property type="entry name" value="RASTRNSFRMNG"/>
</dbReference>
<dbReference type="InterPro" id="IPR006689">
    <property type="entry name" value="Small_GTPase_ARF/SAR"/>
</dbReference>
<dbReference type="InterPro" id="IPR044612">
    <property type="entry name" value="ARL2/3"/>
</dbReference>
<keyword evidence="1" id="KW-0547">Nucleotide-binding</keyword>
<dbReference type="InterPro" id="IPR027417">
    <property type="entry name" value="P-loop_NTPase"/>
</dbReference>
<evidence type="ECO:0000256" key="1">
    <source>
        <dbReference type="ARBA" id="ARBA00022741"/>
    </source>
</evidence>
<proteinExistence type="predicted"/>
<keyword evidence="2" id="KW-0342">GTP-binding</keyword>
<dbReference type="AlphaFoldDB" id="X1AHR1"/>
<evidence type="ECO:0008006" key="4">
    <source>
        <dbReference type="Google" id="ProtNLM"/>
    </source>
</evidence>
<evidence type="ECO:0000256" key="2">
    <source>
        <dbReference type="ARBA" id="ARBA00023134"/>
    </source>
</evidence>
<dbReference type="PROSITE" id="PS51417">
    <property type="entry name" value="ARF"/>
    <property type="match status" value="1"/>
</dbReference>
<dbReference type="Gene3D" id="3.40.50.300">
    <property type="entry name" value="P-loop containing nucleotide triphosphate hydrolases"/>
    <property type="match status" value="1"/>
</dbReference>
<dbReference type="GO" id="GO:0003924">
    <property type="term" value="F:GTPase activity"/>
    <property type="evidence" value="ECO:0007669"/>
    <property type="project" value="InterPro"/>
</dbReference>
<dbReference type="EMBL" id="BART01011159">
    <property type="protein sequence ID" value="GAG81519.1"/>
    <property type="molecule type" value="Genomic_DNA"/>
</dbReference>
<reference evidence="3" key="1">
    <citation type="journal article" date="2014" name="Front. Microbiol.">
        <title>High frequency of phylogenetically diverse reductive dehalogenase-homologous genes in deep subseafloor sedimentary metagenomes.</title>
        <authorList>
            <person name="Kawai M."/>
            <person name="Futagami T."/>
            <person name="Toyoda A."/>
            <person name="Takaki Y."/>
            <person name="Nishi S."/>
            <person name="Hori S."/>
            <person name="Arai W."/>
            <person name="Tsubouchi T."/>
            <person name="Morono Y."/>
            <person name="Uchiyama I."/>
            <person name="Ito T."/>
            <person name="Fujiyama A."/>
            <person name="Inagaki F."/>
            <person name="Takami H."/>
        </authorList>
    </citation>
    <scope>NUCLEOTIDE SEQUENCE</scope>
    <source>
        <strain evidence="3">Expedition CK06-06</strain>
    </source>
</reference>
<evidence type="ECO:0000313" key="3">
    <source>
        <dbReference type="EMBL" id="GAG81519.1"/>
    </source>
</evidence>
<accession>X1AHR1</accession>
<protein>
    <recommendedName>
        <fullName evidence="4">GTP-binding protein</fullName>
    </recommendedName>
</protein>
<dbReference type="Pfam" id="PF00025">
    <property type="entry name" value="Arf"/>
    <property type="match status" value="1"/>
</dbReference>
<feature type="non-terminal residue" evidence="3">
    <location>
        <position position="222"/>
    </location>
</feature>